<proteinExistence type="predicted"/>
<evidence type="ECO:0000313" key="2">
    <source>
        <dbReference type="EMBL" id="RBP04050.1"/>
    </source>
</evidence>
<dbReference type="EMBL" id="QNRK01000041">
    <property type="protein sequence ID" value="RBP04050.1"/>
    <property type="molecule type" value="Genomic_DNA"/>
</dbReference>
<evidence type="ECO:0000313" key="3">
    <source>
        <dbReference type="Proteomes" id="UP000253529"/>
    </source>
</evidence>
<dbReference type="RefSeq" id="WP_113892338.1">
    <property type="nucleotide sequence ID" value="NZ_QNRK01000041.1"/>
</dbReference>
<accession>A0A366EQT8</accession>
<dbReference type="InterPro" id="IPR012437">
    <property type="entry name" value="DUF1638"/>
</dbReference>
<dbReference type="Proteomes" id="UP000253529">
    <property type="component" value="Unassembled WGS sequence"/>
</dbReference>
<sequence>MTATQRRRRVPDADLESAAAYPGDRTNGRMLVIACGALAREVLALGLDGLDVTCLPASLHNRPERIPEAMRASIRANRDAYDEILCLYGDCGTGGALDRVLAEEGVQRIAGAHCYAFYTGEAAFAALAEEEPGTFYLTDFLARHFDALVIRGLGLDRFPELRDAYFAAYRRVVHLAQVEDPETDAKARAAALRLGLAYERRFTGLGALAAFLDKKPGEREPERATAWPA</sequence>
<reference evidence="2 3" key="1">
    <citation type="submission" date="2018-06" db="EMBL/GenBank/DDBJ databases">
        <title>Genomic Encyclopedia of Type Strains, Phase IV (KMG-IV): sequencing the most valuable type-strain genomes for metagenomic binning, comparative biology and taxonomic classification.</title>
        <authorList>
            <person name="Goeker M."/>
        </authorList>
    </citation>
    <scope>NUCLEOTIDE SEQUENCE [LARGE SCALE GENOMIC DNA]</scope>
    <source>
        <strain evidence="2 3">DSM 24875</strain>
    </source>
</reference>
<protein>
    <submittedName>
        <fullName evidence="2">Uncharacterized protein DUF1638</fullName>
    </submittedName>
</protein>
<dbReference type="OrthoDB" id="9814689at2"/>
<dbReference type="AlphaFoldDB" id="A0A366EQT8"/>
<keyword evidence="3" id="KW-1185">Reference proteome</keyword>
<feature type="domain" description="DUF1638" evidence="1">
    <location>
        <begin position="54"/>
        <end position="211"/>
    </location>
</feature>
<gene>
    <name evidence="2" type="ORF">DFR50_14122</name>
</gene>
<dbReference type="Pfam" id="PF07796">
    <property type="entry name" value="DUF1638"/>
    <property type="match status" value="1"/>
</dbReference>
<name>A0A366EQT8_9HYPH</name>
<comment type="caution">
    <text evidence="2">The sequence shown here is derived from an EMBL/GenBank/DDBJ whole genome shotgun (WGS) entry which is preliminary data.</text>
</comment>
<evidence type="ECO:0000259" key="1">
    <source>
        <dbReference type="Pfam" id="PF07796"/>
    </source>
</evidence>
<organism evidence="2 3">
    <name type="scientific">Roseiarcus fermentans</name>
    <dbReference type="NCBI Taxonomy" id="1473586"/>
    <lineage>
        <taxon>Bacteria</taxon>
        <taxon>Pseudomonadati</taxon>
        <taxon>Pseudomonadota</taxon>
        <taxon>Alphaproteobacteria</taxon>
        <taxon>Hyphomicrobiales</taxon>
        <taxon>Roseiarcaceae</taxon>
        <taxon>Roseiarcus</taxon>
    </lineage>
</organism>